<keyword evidence="1" id="KW-0472">Membrane</keyword>
<dbReference type="HOGENOM" id="CLU_374623_0_0_3"/>
<keyword evidence="1" id="KW-1133">Transmembrane helix</keyword>
<dbReference type="InParanoid" id="K9TW51"/>
<dbReference type="KEGG" id="cthe:Chro_1104"/>
<feature type="transmembrane region" description="Helical" evidence="1">
    <location>
        <begin position="417"/>
        <end position="434"/>
    </location>
</feature>
<evidence type="ECO:0000313" key="2">
    <source>
        <dbReference type="EMBL" id="AFY86633.1"/>
    </source>
</evidence>
<keyword evidence="1" id="KW-0812">Transmembrane</keyword>
<dbReference type="RefSeq" id="WP_015153182.1">
    <property type="nucleotide sequence ID" value="NC_019695.1"/>
</dbReference>
<dbReference type="AlphaFoldDB" id="K9TW51"/>
<feature type="transmembrane region" description="Helical" evidence="1">
    <location>
        <begin position="82"/>
        <end position="102"/>
    </location>
</feature>
<feature type="transmembrane region" description="Helical" evidence="1">
    <location>
        <begin position="347"/>
        <end position="377"/>
    </location>
</feature>
<sequence>MQKTTFKKIQYPLFFLILTLVSLYLFLIFIPIPNSLGTDLELSWQYAISRAAVDKLIFGKDIIFTYGPLGYLVHGAALEQNFITVTKFRFIVYFILFVAVSLKIAKLKTKLQKLAIFSSWLLLVSINISVTYQNISTDYQILFIFLIILSIVDNLPIKLTRCCAVSLGAFAGFCLLTKFTLGIATAGSLCLLFLGNFFDSIKKNSNYLINLFALLDSLLAAISVSFILLSPDFYISNLYKILVCLVVSGTSGLLAWFNQLKLDRKVVLKAGEKITSSRNLISKSRIRTASWYVFYIIYCSCLVVTIFSSYPSLIDYLKHSLDVASSYSSAMSLVGSKRELILAVSEIALISILLVLVAKQGSLGFTLALFLCLFLAFKHGFVRHSVNHVVIFSWCTLIVVSLCLPKVRGVRIEKFSYLLYFYVLVIAFIFWIPLGTSSPRSVTPDMAIKNLTYLFNPSSLHSSIQANSNNNLAVEKLPTSMTSIVENKKVDIVPWEISLVAANNLNWKPRPIFQSYSAYTTTLDNLNFKSLSAEPRDYIFYDFSAIDGRHPFFDEPRTFAYIFCNYKLNSYLPKSSQQNKFSYPTNLLLLEKLSSSGCSPSVSTSKTSTIRWNNSQHIEASDRSIILAKVKFTYSLFGKIYKSLFRSPPVTMQVTYADGSKRDYRIIPENSDNGVIVSHLPKDDNEALSFFHRQLPAQVQSFKFHATNSLLYSPTIEINFLSFDI</sequence>
<feature type="transmembrane region" description="Helical" evidence="1">
    <location>
        <begin position="12"/>
        <end position="32"/>
    </location>
</feature>
<feature type="transmembrane region" description="Helical" evidence="1">
    <location>
        <begin position="238"/>
        <end position="257"/>
    </location>
</feature>
<dbReference type="Proteomes" id="UP000010384">
    <property type="component" value="Chromosome"/>
</dbReference>
<organism evidence="2 3">
    <name type="scientific">Chroococcidiopsis thermalis (strain PCC 7203)</name>
    <dbReference type="NCBI Taxonomy" id="251229"/>
    <lineage>
        <taxon>Bacteria</taxon>
        <taxon>Bacillati</taxon>
        <taxon>Cyanobacteriota</taxon>
        <taxon>Cyanophyceae</taxon>
        <taxon>Chroococcidiopsidales</taxon>
        <taxon>Chroococcidiopsidaceae</taxon>
        <taxon>Chroococcidiopsis</taxon>
    </lineage>
</organism>
<dbReference type="PATRIC" id="fig|251229.3.peg.1309"/>
<feature type="transmembrane region" description="Helical" evidence="1">
    <location>
        <begin position="169"/>
        <end position="195"/>
    </location>
</feature>
<reference evidence="2 3" key="1">
    <citation type="submission" date="2012-06" db="EMBL/GenBank/DDBJ databases">
        <title>Finished chromosome of genome of Chroococcidiopsis thermalis PCC 7203.</title>
        <authorList>
            <consortium name="US DOE Joint Genome Institute"/>
            <person name="Gugger M."/>
            <person name="Coursin T."/>
            <person name="Rippka R."/>
            <person name="Tandeau De Marsac N."/>
            <person name="Huntemann M."/>
            <person name="Wei C.-L."/>
            <person name="Han J."/>
            <person name="Detter J.C."/>
            <person name="Han C."/>
            <person name="Tapia R."/>
            <person name="Davenport K."/>
            <person name="Daligault H."/>
            <person name="Erkkila T."/>
            <person name="Gu W."/>
            <person name="Munk A.C.C."/>
            <person name="Teshima H."/>
            <person name="Xu Y."/>
            <person name="Chain P."/>
            <person name="Chen A."/>
            <person name="Krypides N."/>
            <person name="Mavromatis K."/>
            <person name="Markowitz V."/>
            <person name="Szeto E."/>
            <person name="Ivanova N."/>
            <person name="Mikhailova N."/>
            <person name="Ovchinnikova G."/>
            <person name="Pagani I."/>
            <person name="Pati A."/>
            <person name="Goodwin L."/>
            <person name="Peters L."/>
            <person name="Pitluck S."/>
            <person name="Woyke T."/>
            <person name="Kerfeld C."/>
        </authorList>
    </citation>
    <scope>NUCLEOTIDE SEQUENCE [LARGE SCALE GENOMIC DNA]</scope>
    <source>
        <strain evidence="2 3">PCC 7203</strain>
    </source>
</reference>
<protein>
    <submittedName>
        <fullName evidence="2">Uncharacterized protein</fullName>
    </submittedName>
</protein>
<dbReference type="EMBL" id="CP003597">
    <property type="protein sequence ID" value="AFY86633.1"/>
    <property type="molecule type" value="Genomic_DNA"/>
</dbReference>
<feature type="transmembrane region" description="Helical" evidence="1">
    <location>
        <begin position="289"/>
        <end position="310"/>
    </location>
</feature>
<proteinExistence type="predicted"/>
<accession>K9TW51</accession>
<dbReference type="eggNOG" id="COG1269">
    <property type="taxonomic scope" value="Bacteria"/>
</dbReference>
<evidence type="ECO:0000256" key="1">
    <source>
        <dbReference type="SAM" id="Phobius"/>
    </source>
</evidence>
<feature type="transmembrane region" description="Helical" evidence="1">
    <location>
        <begin position="114"/>
        <end position="133"/>
    </location>
</feature>
<keyword evidence="3" id="KW-1185">Reference proteome</keyword>
<evidence type="ECO:0000313" key="3">
    <source>
        <dbReference type="Proteomes" id="UP000010384"/>
    </source>
</evidence>
<dbReference type="STRING" id="251229.Chro_1104"/>
<feature type="transmembrane region" description="Helical" evidence="1">
    <location>
        <begin position="207"/>
        <end position="229"/>
    </location>
</feature>
<gene>
    <name evidence="2" type="ORF">Chro_1104</name>
</gene>
<feature type="transmembrane region" description="Helical" evidence="1">
    <location>
        <begin position="389"/>
        <end position="405"/>
    </location>
</feature>
<name>K9TW51_CHRTP</name>
<dbReference type="OrthoDB" id="176190at2"/>